<comment type="similarity">
    <text evidence="13">Belongs to the G-protein coupled receptor 1 family.</text>
</comment>
<feature type="transmembrane region" description="Helical" evidence="14">
    <location>
        <begin position="28"/>
        <end position="53"/>
    </location>
</feature>
<name>A0A974DFE8_XENLA</name>
<evidence type="ECO:0000256" key="3">
    <source>
        <dbReference type="ARBA" id="ARBA00022606"/>
    </source>
</evidence>
<gene>
    <name evidence="16" type="ORF">XELAEV_18019540mg</name>
</gene>
<evidence type="ECO:0000256" key="12">
    <source>
        <dbReference type="ARBA" id="ARBA00023224"/>
    </source>
</evidence>
<keyword evidence="5 14" id="KW-0552">Olfaction</keyword>
<dbReference type="SUPFAM" id="SSF81321">
    <property type="entry name" value="Family A G protein-coupled receptor-like"/>
    <property type="match status" value="1"/>
</dbReference>
<dbReference type="Gene3D" id="1.20.1070.10">
    <property type="entry name" value="Rhodopsin 7-helix transmembrane proteins"/>
    <property type="match status" value="1"/>
</dbReference>
<dbReference type="AlphaFoldDB" id="A0A974DFE8"/>
<dbReference type="InterPro" id="IPR000725">
    <property type="entry name" value="Olfact_rcpt"/>
</dbReference>
<dbReference type="GO" id="GO:0004930">
    <property type="term" value="F:G protein-coupled receptor activity"/>
    <property type="evidence" value="ECO:0007669"/>
    <property type="project" value="UniProtKB-KW"/>
</dbReference>
<accession>A0A974DFE8</accession>
<evidence type="ECO:0000256" key="8">
    <source>
        <dbReference type="ARBA" id="ARBA00023136"/>
    </source>
</evidence>
<protein>
    <recommendedName>
        <fullName evidence="14">Olfactory receptor</fullName>
    </recommendedName>
</protein>
<dbReference type="GO" id="GO:0005886">
    <property type="term" value="C:plasma membrane"/>
    <property type="evidence" value="ECO:0007669"/>
    <property type="project" value="UniProtKB-SubCell"/>
</dbReference>
<dbReference type="PANTHER" id="PTHR24242">
    <property type="entry name" value="G-PROTEIN COUPLED RECEPTOR"/>
    <property type="match status" value="1"/>
</dbReference>
<proteinExistence type="inferred from homology"/>
<keyword evidence="2 14" id="KW-1003">Cell membrane</keyword>
<dbReference type="PRINTS" id="PR00237">
    <property type="entry name" value="GPCRRHODOPSN"/>
</dbReference>
<dbReference type="Proteomes" id="UP000694892">
    <property type="component" value="Chromosome 3L"/>
</dbReference>
<evidence type="ECO:0000256" key="5">
    <source>
        <dbReference type="ARBA" id="ARBA00022725"/>
    </source>
</evidence>
<keyword evidence="9" id="KW-1015">Disulfide bond</keyword>
<dbReference type="GO" id="GO:0004984">
    <property type="term" value="F:olfactory receptor activity"/>
    <property type="evidence" value="ECO:0007669"/>
    <property type="project" value="InterPro"/>
</dbReference>
<evidence type="ECO:0000256" key="14">
    <source>
        <dbReference type="RuleBase" id="RU363047"/>
    </source>
</evidence>
<feature type="domain" description="G-protein coupled receptors family 1 profile" evidence="15">
    <location>
        <begin position="44"/>
        <end position="297"/>
    </location>
</feature>
<dbReference type="InterPro" id="IPR050939">
    <property type="entry name" value="Olfactory_GPCR1"/>
</dbReference>
<evidence type="ECO:0000256" key="7">
    <source>
        <dbReference type="ARBA" id="ARBA00023040"/>
    </source>
</evidence>
<reference evidence="17" key="1">
    <citation type="journal article" date="2016" name="Nature">
        <title>Genome evolution in the allotetraploid frog Xenopus laevis.</title>
        <authorList>
            <person name="Session A.M."/>
            <person name="Uno Y."/>
            <person name="Kwon T."/>
            <person name="Chapman J.A."/>
            <person name="Toyoda A."/>
            <person name="Takahashi S."/>
            <person name="Fukui A."/>
            <person name="Hikosaka A."/>
            <person name="Suzuki A."/>
            <person name="Kondo M."/>
            <person name="van Heeringen S.J."/>
            <person name="Quigley I."/>
            <person name="Heinz S."/>
            <person name="Ogino H."/>
            <person name="Ochi H."/>
            <person name="Hellsten U."/>
            <person name="Lyons J.B."/>
            <person name="Simakov O."/>
            <person name="Putnam N."/>
            <person name="Stites J."/>
            <person name="Kuroki Y."/>
            <person name="Tanaka T."/>
            <person name="Michiue T."/>
            <person name="Watanabe M."/>
            <person name="Bogdanovic O."/>
            <person name="Lister R."/>
            <person name="Georgiou G."/>
            <person name="Paranjpe S.S."/>
            <person name="van Kruijsbergen I."/>
            <person name="Shu S."/>
            <person name="Carlson J."/>
            <person name="Kinoshita T."/>
            <person name="Ohta Y."/>
            <person name="Mawaribuchi S."/>
            <person name="Jenkins J."/>
            <person name="Grimwood J."/>
            <person name="Schmutz J."/>
            <person name="Mitros T."/>
            <person name="Mozaffari S.V."/>
            <person name="Suzuki Y."/>
            <person name="Haramoto Y."/>
            <person name="Yamamoto T.S."/>
            <person name="Takagi C."/>
            <person name="Heald R."/>
            <person name="Miller K."/>
            <person name="Haudenschild C."/>
            <person name="Kitzman J."/>
            <person name="Nakayama T."/>
            <person name="Izutsu Y."/>
            <person name="Robert J."/>
            <person name="Fortriede J."/>
            <person name="Burns K."/>
            <person name="Lotay V."/>
            <person name="Karimi K."/>
            <person name="Yasuoka Y."/>
            <person name="Dichmann D.S."/>
            <person name="Flajnik M.F."/>
            <person name="Houston D.W."/>
            <person name="Shendure J."/>
            <person name="DuPasquier L."/>
            <person name="Vize P.D."/>
            <person name="Zorn A.M."/>
            <person name="Ito M."/>
            <person name="Marcotte E.M."/>
            <person name="Wallingford J.B."/>
            <person name="Ito Y."/>
            <person name="Asashima M."/>
            <person name="Ueno N."/>
            <person name="Matsuda Y."/>
            <person name="Veenstra G.J."/>
            <person name="Fujiyama A."/>
            <person name="Harland R.M."/>
            <person name="Taira M."/>
            <person name="Rokhsar D.S."/>
        </authorList>
    </citation>
    <scope>NUCLEOTIDE SEQUENCE [LARGE SCALE GENOMIC DNA]</scope>
    <source>
        <strain evidence="17">J</strain>
    </source>
</reference>
<keyword evidence="4 13" id="KW-0812">Transmembrane</keyword>
<keyword evidence="7 13" id="KW-0297">G-protein coupled receptor</keyword>
<evidence type="ECO:0000256" key="4">
    <source>
        <dbReference type="ARBA" id="ARBA00022692"/>
    </source>
</evidence>
<evidence type="ECO:0000313" key="17">
    <source>
        <dbReference type="Proteomes" id="UP000694892"/>
    </source>
</evidence>
<dbReference type="PROSITE" id="PS50262">
    <property type="entry name" value="G_PROTEIN_RECEP_F1_2"/>
    <property type="match status" value="1"/>
</dbReference>
<evidence type="ECO:0000256" key="1">
    <source>
        <dbReference type="ARBA" id="ARBA00004651"/>
    </source>
</evidence>
<feature type="transmembrane region" description="Helical" evidence="14">
    <location>
        <begin position="204"/>
        <end position="228"/>
    </location>
</feature>
<feature type="transmembrane region" description="Helical" evidence="14">
    <location>
        <begin position="144"/>
        <end position="166"/>
    </location>
</feature>
<evidence type="ECO:0000256" key="2">
    <source>
        <dbReference type="ARBA" id="ARBA00022475"/>
    </source>
</evidence>
<evidence type="ECO:0000256" key="9">
    <source>
        <dbReference type="ARBA" id="ARBA00023157"/>
    </source>
</evidence>
<evidence type="ECO:0000313" key="16">
    <source>
        <dbReference type="EMBL" id="OCT90923.1"/>
    </source>
</evidence>
<dbReference type="Pfam" id="PF13853">
    <property type="entry name" value="7tm_4"/>
    <property type="match status" value="1"/>
</dbReference>
<keyword evidence="10 13" id="KW-0675">Receptor</keyword>
<evidence type="ECO:0000259" key="15">
    <source>
        <dbReference type="PROSITE" id="PS50262"/>
    </source>
</evidence>
<dbReference type="EMBL" id="CM004470">
    <property type="protein sequence ID" value="OCT90923.1"/>
    <property type="molecule type" value="Genomic_DNA"/>
</dbReference>
<dbReference type="PRINTS" id="PR00245">
    <property type="entry name" value="OLFACTORYR"/>
</dbReference>
<organism evidence="16 17">
    <name type="scientific">Xenopus laevis</name>
    <name type="common">African clawed frog</name>
    <dbReference type="NCBI Taxonomy" id="8355"/>
    <lineage>
        <taxon>Eukaryota</taxon>
        <taxon>Metazoa</taxon>
        <taxon>Chordata</taxon>
        <taxon>Craniata</taxon>
        <taxon>Vertebrata</taxon>
        <taxon>Euteleostomi</taxon>
        <taxon>Amphibia</taxon>
        <taxon>Batrachia</taxon>
        <taxon>Anura</taxon>
        <taxon>Pipoidea</taxon>
        <taxon>Pipidae</taxon>
        <taxon>Xenopodinae</taxon>
        <taxon>Xenopus</taxon>
        <taxon>Xenopus</taxon>
    </lineage>
</organism>
<comment type="subcellular location">
    <subcellularLocation>
        <location evidence="1 14">Cell membrane</location>
        <topology evidence="1 14">Multi-pass membrane protein</topology>
    </subcellularLocation>
</comment>
<keyword evidence="11" id="KW-0325">Glycoprotein</keyword>
<evidence type="ECO:0000256" key="10">
    <source>
        <dbReference type="ARBA" id="ARBA00023170"/>
    </source>
</evidence>
<evidence type="ECO:0000256" key="6">
    <source>
        <dbReference type="ARBA" id="ARBA00022989"/>
    </source>
</evidence>
<keyword evidence="3 14" id="KW-0716">Sensory transduction</keyword>
<evidence type="ECO:0000256" key="11">
    <source>
        <dbReference type="ARBA" id="ARBA00023180"/>
    </source>
</evidence>
<dbReference type="FunFam" id="1.20.1070.10:FF:000010">
    <property type="entry name" value="Olfactory receptor"/>
    <property type="match status" value="1"/>
</dbReference>
<sequence>MNNTRTCNQSKITEFLLMGFSATHPLKVLLFSICLVIYIMTLSVNLMIITLYLGSHHLRSPMYFFLSNLSANDILLSTSVGPNLLCTFLKDGNLMSVSACVTQYFASGYFTGCECLLLTIMAYDRYLAICKPLHYVTIMTNKHCLQLAVWSWLGILLLSVPVLVLVSHSGFCGCNTLDYIYCDFAPLLEISCSDVSFVNTIETIMLPVVTVLVLLLPLSFVITTYVCISHSILKISTKTGKQKAFSTCGSHLIVVCTYYGILISKYTFSSKGLSINVNKLISLLYTLVTPLFNPIIYSFRNKEIQNALSKLISVRL</sequence>
<keyword evidence="12 13" id="KW-0807">Transducer</keyword>
<keyword evidence="8 14" id="KW-0472">Membrane</keyword>
<dbReference type="PROSITE" id="PS00237">
    <property type="entry name" value="G_PROTEIN_RECEP_F1_1"/>
    <property type="match status" value="1"/>
</dbReference>
<feature type="transmembrane region" description="Helical" evidence="14">
    <location>
        <begin position="249"/>
        <end position="268"/>
    </location>
</feature>
<dbReference type="InterPro" id="IPR017452">
    <property type="entry name" value="GPCR_Rhodpsn_7TM"/>
</dbReference>
<keyword evidence="6 14" id="KW-1133">Transmembrane helix</keyword>
<feature type="transmembrane region" description="Helical" evidence="14">
    <location>
        <begin position="280"/>
        <end position="299"/>
    </location>
</feature>
<dbReference type="PANTHER" id="PTHR24242:SF409">
    <property type="entry name" value="OLFACTORY RECEPTOR"/>
    <property type="match status" value="1"/>
</dbReference>
<dbReference type="InterPro" id="IPR000276">
    <property type="entry name" value="GPCR_Rhodpsn"/>
</dbReference>
<feature type="transmembrane region" description="Helical" evidence="14">
    <location>
        <begin position="104"/>
        <end position="123"/>
    </location>
</feature>
<evidence type="ECO:0000256" key="13">
    <source>
        <dbReference type="RuleBase" id="RU000688"/>
    </source>
</evidence>